<feature type="domain" description="Sigma-54 factor interaction" evidence="6">
    <location>
        <begin position="335"/>
        <end position="565"/>
    </location>
</feature>
<dbReference type="Pfam" id="PF02954">
    <property type="entry name" value="HTH_8"/>
    <property type="match status" value="1"/>
</dbReference>
<dbReference type="Proteomes" id="UP000287872">
    <property type="component" value="Unassembled WGS sequence"/>
</dbReference>
<dbReference type="PROSITE" id="PS50045">
    <property type="entry name" value="SIGMA54_INTERACT_4"/>
    <property type="match status" value="1"/>
</dbReference>
<keyword evidence="9" id="KW-1185">Reference proteome</keyword>
<dbReference type="SMART" id="SM00382">
    <property type="entry name" value="AAA"/>
    <property type="match status" value="1"/>
</dbReference>
<dbReference type="SUPFAM" id="SSF52540">
    <property type="entry name" value="P-loop containing nucleoside triphosphate hydrolases"/>
    <property type="match status" value="1"/>
</dbReference>
<dbReference type="CDD" id="cd00130">
    <property type="entry name" value="PAS"/>
    <property type="match status" value="1"/>
</dbReference>
<evidence type="ECO:0000313" key="9">
    <source>
        <dbReference type="Proteomes" id="UP000287872"/>
    </source>
</evidence>
<dbReference type="SUPFAM" id="SSF55785">
    <property type="entry name" value="PYP-like sensor domain (PAS domain)"/>
    <property type="match status" value="1"/>
</dbReference>
<dbReference type="PANTHER" id="PTHR32071:SF57">
    <property type="entry name" value="C4-DICARBOXYLATE TRANSPORT TRANSCRIPTIONAL REGULATORY PROTEIN DCTD"/>
    <property type="match status" value="1"/>
</dbReference>
<dbReference type="Gene3D" id="3.30.450.20">
    <property type="entry name" value="PAS domain"/>
    <property type="match status" value="1"/>
</dbReference>
<dbReference type="EMBL" id="BHYK01000027">
    <property type="protein sequence ID" value="GCD12161.1"/>
    <property type="molecule type" value="Genomic_DNA"/>
</dbReference>
<dbReference type="InterPro" id="IPR009057">
    <property type="entry name" value="Homeodomain-like_sf"/>
</dbReference>
<evidence type="ECO:0000259" key="7">
    <source>
        <dbReference type="PROSITE" id="PS50112"/>
    </source>
</evidence>
<dbReference type="InterPro" id="IPR035965">
    <property type="entry name" value="PAS-like_dom_sf"/>
</dbReference>
<dbReference type="SMART" id="SM00091">
    <property type="entry name" value="PAS"/>
    <property type="match status" value="1"/>
</dbReference>
<evidence type="ECO:0000256" key="5">
    <source>
        <dbReference type="ARBA" id="ARBA00023163"/>
    </source>
</evidence>
<dbReference type="InterPro" id="IPR002078">
    <property type="entry name" value="Sigma_54_int"/>
</dbReference>
<dbReference type="InterPro" id="IPR002197">
    <property type="entry name" value="HTH_Fis"/>
</dbReference>
<keyword evidence="1" id="KW-0547">Nucleotide-binding</keyword>
<accession>A0A401URK7</accession>
<dbReference type="InterPro" id="IPR029016">
    <property type="entry name" value="GAF-like_dom_sf"/>
</dbReference>
<keyword evidence="4" id="KW-0238">DNA-binding</keyword>
<evidence type="ECO:0000256" key="4">
    <source>
        <dbReference type="ARBA" id="ARBA00023125"/>
    </source>
</evidence>
<dbReference type="PROSITE" id="PS00676">
    <property type="entry name" value="SIGMA54_INTERACT_2"/>
    <property type="match status" value="1"/>
</dbReference>
<dbReference type="PRINTS" id="PR01590">
    <property type="entry name" value="HTHFIS"/>
</dbReference>
<dbReference type="InterPro" id="IPR000014">
    <property type="entry name" value="PAS"/>
</dbReference>
<dbReference type="RefSeq" id="WP_125004627.1">
    <property type="nucleotide sequence ID" value="NZ_BHYK01000027.1"/>
</dbReference>
<reference evidence="8 9" key="1">
    <citation type="submission" date="2018-11" db="EMBL/GenBank/DDBJ databases">
        <title>Genome sequencing and assembly of Clostridium tagluense strain A121.</title>
        <authorList>
            <person name="Murakami T."/>
            <person name="Segawa T."/>
            <person name="Shcherbakova V.A."/>
            <person name="Mori H."/>
            <person name="Yoshimura Y."/>
        </authorList>
    </citation>
    <scope>NUCLEOTIDE SEQUENCE [LARGE SCALE GENOMIC DNA]</scope>
    <source>
        <strain evidence="8 9">A121</strain>
    </source>
</reference>
<dbReference type="InterPro" id="IPR058031">
    <property type="entry name" value="AAA_lid_NorR"/>
</dbReference>
<dbReference type="InterPro" id="IPR003018">
    <property type="entry name" value="GAF"/>
</dbReference>
<dbReference type="PROSITE" id="PS50112">
    <property type="entry name" value="PAS"/>
    <property type="match status" value="1"/>
</dbReference>
<dbReference type="Pfam" id="PF25601">
    <property type="entry name" value="AAA_lid_14"/>
    <property type="match status" value="1"/>
</dbReference>
<name>A0A401URK7_9CLOT</name>
<dbReference type="CDD" id="cd00009">
    <property type="entry name" value="AAA"/>
    <property type="match status" value="1"/>
</dbReference>
<dbReference type="Gene3D" id="1.10.8.60">
    <property type="match status" value="1"/>
</dbReference>
<protein>
    <submittedName>
        <fullName evidence="8">Signal-transduction and transcriptional-control protein</fullName>
    </submittedName>
</protein>
<evidence type="ECO:0000256" key="3">
    <source>
        <dbReference type="ARBA" id="ARBA00023015"/>
    </source>
</evidence>
<evidence type="ECO:0000259" key="6">
    <source>
        <dbReference type="PROSITE" id="PS50045"/>
    </source>
</evidence>
<dbReference type="Gene3D" id="3.30.450.40">
    <property type="match status" value="1"/>
</dbReference>
<dbReference type="GO" id="GO:0005524">
    <property type="term" value="F:ATP binding"/>
    <property type="evidence" value="ECO:0007669"/>
    <property type="project" value="UniProtKB-KW"/>
</dbReference>
<evidence type="ECO:0000313" key="8">
    <source>
        <dbReference type="EMBL" id="GCD12161.1"/>
    </source>
</evidence>
<dbReference type="InterPro" id="IPR003593">
    <property type="entry name" value="AAA+_ATPase"/>
</dbReference>
<keyword evidence="3" id="KW-0805">Transcription regulation</keyword>
<comment type="caution">
    <text evidence="8">The sequence shown here is derived from an EMBL/GenBank/DDBJ whole genome shotgun (WGS) entry which is preliminary data.</text>
</comment>
<dbReference type="InterPro" id="IPR027417">
    <property type="entry name" value="P-loop_NTPase"/>
</dbReference>
<dbReference type="PANTHER" id="PTHR32071">
    <property type="entry name" value="TRANSCRIPTIONAL REGULATORY PROTEIN"/>
    <property type="match status" value="1"/>
</dbReference>
<dbReference type="InterPro" id="IPR025944">
    <property type="entry name" value="Sigma_54_int_dom_CS"/>
</dbReference>
<dbReference type="OrthoDB" id="9803970at2"/>
<sequence>MVGYMEFISKAWKEFVEQGYMNNEVKLEIADSWKRCKEYGVDFMDGRGNDDYLVPLEAKIKDNAEFVSISRSIMEDIYNIIAGSGFALFLSDRDGYILEVIGDSNIMQKANELNFVKGALWTEKAVGTNAIGTALYLDKPMQTIGAEHYGKNQHSWTCSSAPIHDEEGNIIGCINMSGIYYDAHLHTLGIVTAAAESIKKQVALISSYNLLNITFDSIVEGMIVIDENFHVKRINDKAKNILGITQSEIFKMNIIETLKDVNFNYMLSNSLQAYNNIECDFHIKNKRIKCIINVVAMKGNNKFSGVVITFREAEYVHKLVNKVVGYKATYKFEDIISNNQKMKNLIEFSKKAAKSDCNILIEGASGTGKEIIAQSIHNYSKRAQGPFVAINCASIPRELVESELFGYDKGAFTGAIKEGHPGKFELANGGTIFLDELGELPLDIQSKLLRVLDNNKIVRVGGTYEKKLNVRIICATNKRLKEEVKKKTFREDLYYRLNVMNIKTIPLVERKEDIEVLTKHFVDILNIKNNDKIKVMNKSYIRNLKKYEWPGNVRELRNVIERDYYSSEDSITGVEYLNTGEISEYVEENKGSSIIPIGVLEIESIVNAIKFCDGNLVKAAQMLKISRSTMYRKIKKYNINNV</sequence>
<gene>
    <name evidence="8" type="primary">acoR</name>
    <name evidence="8" type="ORF">Ctaglu_37840</name>
</gene>
<dbReference type="SUPFAM" id="SSF46689">
    <property type="entry name" value="Homeodomain-like"/>
    <property type="match status" value="1"/>
</dbReference>
<dbReference type="Pfam" id="PF00158">
    <property type="entry name" value="Sigma54_activat"/>
    <property type="match status" value="1"/>
</dbReference>
<dbReference type="PROSITE" id="PS00688">
    <property type="entry name" value="SIGMA54_INTERACT_3"/>
    <property type="match status" value="1"/>
</dbReference>
<proteinExistence type="predicted"/>
<dbReference type="Gene3D" id="3.40.50.300">
    <property type="entry name" value="P-loop containing nucleotide triphosphate hydrolases"/>
    <property type="match status" value="1"/>
</dbReference>
<dbReference type="Gene3D" id="1.10.10.60">
    <property type="entry name" value="Homeodomain-like"/>
    <property type="match status" value="1"/>
</dbReference>
<evidence type="ECO:0000256" key="2">
    <source>
        <dbReference type="ARBA" id="ARBA00022840"/>
    </source>
</evidence>
<evidence type="ECO:0000256" key="1">
    <source>
        <dbReference type="ARBA" id="ARBA00022741"/>
    </source>
</evidence>
<dbReference type="GO" id="GO:0043565">
    <property type="term" value="F:sequence-specific DNA binding"/>
    <property type="evidence" value="ECO:0007669"/>
    <property type="project" value="InterPro"/>
</dbReference>
<keyword evidence="5" id="KW-0804">Transcription</keyword>
<keyword evidence="2" id="KW-0067">ATP-binding</keyword>
<dbReference type="AlphaFoldDB" id="A0A401URK7"/>
<dbReference type="InterPro" id="IPR025943">
    <property type="entry name" value="Sigma_54_int_dom_ATP-bd_2"/>
</dbReference>
<organism evidence="8 9">
    <name type="scientific">Clostridium tagluense</name>
    <dbReference type="NCBI Taxonomy" id="360422"/>
    <lineage>
        <taxon>Bacteria</taxon>
        <taxon>Bacillati</taxon>
        <taxon>Bacillota</taxon>
        <taxon>Clostridia</taxon>
        <taxon>Eubacteriales</taxon>
        <taxon>Clostridiaceae</taxon>
        <taxon>Clostridium</taxon>
    </lineage>
</organism>
<dbReference type="Pfam" id="PF01590">
    <property type="entry name" value="GAF"/>
    <property type="match status" value="1"/>
</dbReference>
<feature type="domain" description="PAS" evidence="7">
    <location>
        <begin position="207"/>
        <end position="255"/>
    </location>
</feature>
<dbReference type="FunFam" id="3.40.50.300:FF:000006">
    <property type="entry name" value="DNA-binding transcriptional regulator NtrC"/>
    <property type="match status" value="1"/>
</dbReference>
<dbReference type="GO" id="GO:0006355">
    <property type="term" value="P:regulation of DNA-templated transcription"/>
    <property type="evidence" value="ECO:0007669"/>
    <property type="project" value="InterPro"/>
</dbReference>